<evidence type="ECO:0000313" key="3">
    <source>
        <dbReference type="Proteomes" id="UP000234473"/>
    </source>
</evidence>
<keyword evidence="2" id="KW-0418">Kinase</keyword>
<feature type="transmembrane region" description="Helical" evidence="1">
    <location>
        <begin position="12"/>
        <end position="33"/>
    </location>
</feature>
<protein>
    <submittedName>
        <fullName evidence="2">Two-component sensor histidine kinase</fullName>
    </submittedName>
</protein>
<reference evidence="2 3" key="1">
    <citation type="submission" date="2017-11" db="EMBL/GenBank/DDBJ databases">
        <authorList>
            <person name="Han C.G."/>
        </authorList>
    </citation>
    <scope>NUCLEOTIDE SEQUENCE [LARGE SCALE GENOMIC DNA]</scope>
    <source>
        <strain evidence="2 3">A5</strain>
    </source>
</reference>
<proteinExistence type="predicted"/>
<evidence type="ECO:0000313" key="2">
    <source>
        <dbReference type="EMBL" id="PLP45208.1"/>
    </source>
</evidence>
<sequence length="133" mass="14876">MRFWPASLQSRLMALLFLALLLANTLTLSLLFYERMSSARSVMLGNLASDVATSVAILDRLPAAERPQWLPKLARGNYRYLLGSGERGDYPDSWRARDAARSLQEALSAQYPVSIVTIPGPRQHIQAHITLHD</sequence>
<name>A0A2N5AGH1_KLEVA</name>
<keyword evidence="1" id="KW-1133">Transmembrane helix</keyword>
<accession>A0A2N5AGH1</accession>
<feature type="non-terminal residue" evidence="2">
    <location>
        <position position="133"/>
    </location>
</feature>
<reference evidence="2 3" key="2">
    <citation type="submission" date="2018-01" db="EMBL/GenBank/DDBJ databases">
        <title>Genomic study of Klebsiella pneumoniae.</title>
        <authorList>
            <person name="Yang Y."/>
            <person name="Bicalho R."/>
        </authorList>
    </citation>
    <scope>NUCLEOTIDE SEQUENCE [LARGE SCALE GENOMIC DNA]</scope>
    <source>
        <strain evidence="2 3">A5</strain>
    </source>
</reference>
<evidence type="ECO:0000256" key="1">
    <source>
        <dbReference type="SAM" id="Phobius"/>
    </source>
</evidence>
<keyword evidence="1" id="KW-0812">Transmembrane</keyword>
<keyword evidence="2" id="KW-0808">Transferase</keyword>
<keyword evidence="1" id="KW-0472">Membrane</keyword>
<dbReference type="AlphaFoldDB" id="A0A2N5AGH1"/>
<organism evidence="2 3">
    <name type="scientific">Klebsiella variicola</name>
    <dbReference type="NCBI Taxonomy" id="244366"/>
    <lineage>
        <taxon>Bacteria</taxon>
        <taxon>Pseudomonadati</taxon>
        <taxon>Pseudomonadota</taxon>
        <taxon>Gammaproteobacteria</taxon>
        <taxon>Enterobacterales</taxon>
        <taxon>Enterobacteriaceae</taxon>
        <taxon>Klebsiella/Raoultella group</taxon>
        <taxon>Klebsiella</taxon>
        <taxon>Klebsiella pneumoniae complex</taxon>
    </lineage>
</organism>
<dbReference type="Proteomes" id="UP000234473">
    <property type="component" value="Unassembled WGS sequence"/>
</dbReference>
<dbReference type="EMBL" id="PICB01000634">
    <property type="protein sequence ID" value="PLP45208.1"/>
    <property type="molecule type" value="Genomic_DNA"/>
</dbReference>
<gene>
    <name evidence="2" type="ORF">CWM98_13520</name>
</gene>
<dbReference type="GO" id="GO:0016301">
    <property type="term" value="F:kinase activity"/>
    <property type="evidence" value="ECO:0007669"/>
    <property type="project" value="UniProtKB-KW"/>
</dbReference>
<comment type="caution">
    <text evidence="2">The sequence shown here is derived from an EMBL/GenBank/DDBJ whole genome shotgun (WGS) entry which is preliminary data.</text>
</comment>